<feature type="transmembrane region" description="Helical" evidence="5">
    <location>
        <begin position="21"/>
        <end position="40"/>
    </location>
</feature>
<dbReference type="InterPro" id="IPR002797">
    <property type="entry name" value="Polysacc_synth"/>
</dbReference>
<feature type="transmembrane region" description="Helical" evidence="5">
    <location>
        <begin position="89"/>
        <end position="112"/>
    </location>
</feature>
<proteinExistence type="predicted"/>
<evidence type="ECO:0000256" key="5">
    <source>
        <dbReference type="SAM" id="Phobius"/>
    </source>
</evidence>
<name>A0A7X3MFQ5_9FIRM</name>
<dbReference type="RefSeq" id="WP_159750841.1">
    <property type="nucleotide sequence ID" value="NZ_WUQX01000001.1"/>
</dbReference>
<comment type="caution">
    <text evidence="6">The sequence shown here is derived from an EMBL/GenBank/DDBJ whole genome shotgun (WGS) entry which is preliminary data.</text>
</comment>
<accession>A0A7X3MFQ5</accession>
<evidence type="ECO:0000256" key="3">
    <source>
        <dbReference type="ARBA" id="ARBA00022989"/>
    </source>
</evidence>
<keyword evidence="7" id="KW-1185">Reference proteome</keyword>
<evidence type="ECO:0000256" key="1">
    <source>
        <dbReference type="ARBA" id="ARBA00004141"/>
    </source>
</evidence>
<dbReference type="Pfam" id="PF01943">
    <property type="entry name" value="Polysacc_synt"/>
    <property type="match status" value="1"/>
</dbReference>
<dbReference type="EMBL" id="WUQX01000001">
    <property type="protein sequence ID" value="MXP75600.1"/>
    <property type="molecule type" value="Genomic_DNA"/>
</dbReference>
<dbReference type="InterPro" id="IPR052556">
    <property type="entry name" value="PolySynth_Transporter"/>
</dbReference>
<gene>
    <name evidence="6" type="ORF">GN277_09440</name>
</gene>
<protein>
    <submittedName>
        <fullName evidence="6">Oligosaccharide flippase family protein</fullName>
    </submittedName>
</protein>
<feature type="transmembrane region" description="Helical" evidence="5">
    <location>
        <begin position="146"/>
        <end position="167"/>
    </location>
</feature>
<evidence type="ECO:0000256" key="4">
    <source>
        <dbReference type="ARBA" id="ARBA00023136"/>
    </source>
</evidence>
<keyword evidence="2 5" id="KW-0812">Transmembrane</keyword>
<evidence type="ECO:0000313" key="7">
    <source>
        <dbReference type="Proteomes" id="UP000460412"/>
    </source>
</evidence>
<dbReference type="AlphaFoldDB" id="A0A7X3MFQ5"/>
<dbReference type="GO" id="GO:0016020">
    <property type="term" value="C:membrane"/>
    <property type="evidence" value="ECO:0007669"/>
    <property type="project" value="UniProtKB-SubCell"/>
</dbReference>
<feature type="transmembrane region" description="Helical" evidence="5">
    <location>
        <begin position="173"/>
        <end position="193"/>
    </location>
</feature>
<feature type="transmembrane region" description="Helical" evidence="5">
    <location>
        <begin position="118"/>
        <end position="139"/>
    </location>
</feature>
<evidence type="ECO:0000256" key="2">
    <source>
        <dbReference type="ARBA" id="ARBA00022692"/>
    </source>
</evidence>
<evidence type="ECO:0000313" key="6">
    <source>
        <dbReference type="EMBL" id="MXP75600.1"/>
    </source>
</evidence>
<dbReference type="Proteomes" id="UP000460412">
    <property type="component" value="Unassembled WGS sequence"/>
</dbReference>
<keyword evidence="4 5" id="KW-0472">Membrane</keyword>
<reference evidence="6 7" key="1">
    <citation type="submission" date="2019-12" db="EMBL/GenBank/DDBJ databases">
        <title>Sporaefaciens musculi gen. nov., sp. nov., a novel bacterium isolated from the caecum of an obese mouse.</title>
        <authorList>
            <person name="Rasmussen T.S."/>
            <person name="Streidl T."/>
            <person name="Hitch T.C.A."/>
            <person name="Wortmann E."/>
            <person name="Deptula P."/>
            <person name="Hansen M."/>
            <person name="Nielsen D.S."/>
            <person name="Clavel T."/>
            <person name="Vogensen F.K."/>
        </authorList>
    </citation>
    <scope>NUCLEOTIDE SEQUENCE [LARGE SCALE GENOMIC DNA]</scope>
    <source>
        <strain evidence="6 7">WCA-9-b2</strain>
    </source>
</reference>
<comment type="subcellular location">
    <subcellularLocation>
        <location evidence="1">Membrane</location>
        <topology evidence="1">Multi-pass membrane protein</topology>
    </subcellularLocation>
</comment>
<feature type="transmembrane region" description="Helical" evidence="5">
    <location>
        <begin position="46"/>
        <end position="68"/>
    </location>
</feature>
<organism evidence="6 7">
    <name type="scientific">Sporofaciens musculi</name>
    <dbReference type="NCBI Taxonomy" id="2681861"/>
    <lineage>
        <taxon>Bacteria</taxon>
        <taxon>Bacillati</taxon>
        <taxon>Bacillota</taxon>
        <taxon>Clostridia</taxon>
        <taxon>Lachnospirales</taxon>
        <taxon>Lachnospiraceae</taxon>
        <taxon>Sporofaciens</taxon>
    </lineage>
</organism>
<dbReference type="PANTHER" id="PTHR43424:SF1">
    <property type="entry name" value="LOCUS PUTATIVE PROTEIN 1-RELATED"/>
    <property type="match status" value="1"/>
</dbReference>
<sequence length="248" mass="28853">MSNKLKRSIKLNTVIFALKRVLTVIFPMITLPYALRVLGVENIGNYNFVLSVIGYFTLIGILGLHDYGRRDGAIIRSDRQKISLFASEIFSFNLFITSIAYIMLFICTLLISRLRKDGLLVFICSLSILLTTIGVEWIYSVYEDYIYITVRQILTQFVSMILMFIFVRDRDDLLVYAAISIIASAGSNLFNLFHSKKYCDLKFTLKGNWKTHLQKSIIFCKFNDDNNLCTYRYDYFRISLRRLQRGII</sequence>
<keyword evidence="3 5" id="KW-1133">Transmembrane helix</keyword>
<dbReference type="PANTHER" id="PTHR43424">
    <property type="entry name" value="LOCUS PUTATIVE PROTEIN 1-RELATED"/>
    <property type="match status" value="1"/>
</dbReference>